<dbReference type="OrthoDB" id="9146593at2"/>
<comment type="caution">
    <text evidence="2">The sequence shown here is derived from an EMBL/GenBank/DDBJ whole genome shotgun (WGS) entry which is preliminary data.</text>
</comment>
<dbReference type="Proteomes" id="UP000005801">
    <property type="component" value="Unassembled WGS sequence"/>
</dbReference>
<dbReference type="PROSITE" id="PS51318">
    <property type="entry name" value="TAT"/>
    <property type="match status" value="1"/>
</dbReference>
<dbReference type="Pfam" id="PF07586">
    <property type="entry name" value="HXXSHH"/>
    <property type="match status" value="1"/>
</dbReference>
<evidence type="ECO:0000313" key="2">
    <source>
        <dbReference type="EMBL" id="EDM75860.1"/>
    </source>
</evidence>
<dbReference type="RefSeq" id="WP_006975009.1">
    <property type="nucleotide sequence ID" value="NZ_ABCS01000079.1"/>
</dbReference>
<dbReference type="eggNOG" id="COG2960">
    <property type="taxonomic scope" value="Bacteria"/>
</dbReference>
<accession>A6GE69</accession>
<proteinExistence type="predicted"/>
<evidence type="ECO:0000256" key="1">
    <source>
        <dbReference type="SAM" id="MobiDB-lite"/>
    </source>
</evidence>
<evidence type="ECO:0000313" key="3">
    <source>
        <dbReference type="Proteomes" id="UP000005801"/>
    </source>
</evidence>
<dbReference type="InterPro" id="IPR019546">
    <property type="entry name" value="TAT_signal_bac_arc"/>
</dbReference>
<reference evidence="2 3" key="1">
    <citation type="submission" date="2007-06" db="EMBL/GenBank/DDBJ databases">
        <authorList>
            <person name="Shimkets L."/>
            <person name="Ferriera S."/>
            <person name="Johnson J."/>
            <person name="Kravitz S."/>
            <person name="Beeson K."/>
            <person name="Sutton G."/>
            <person name="Rogers Y.-H."/>
            <person name="Friedman R."/>
            <person name="Frazier M."/>
            <person name="Venter J.C."/>
        </authorList>
    </citation>
    <scope>NUCLEOTIDE SEQUENCE [LARGE SCALE GENOMIC DNA]</scope>
    <source>
        <strain evidence="2 3">SIR-1</strain>
    </source>
</reference>
<sequence>MTKKASPRIKLSRSRRAARARAQHVQTMRRRQFLKAAGVGGASLFLPSLGQRSLAGPGDGPPCRLVVFFHEHGVYYDNWKMRLPNSPESDQVDFEFDLGNLGAEEFSPILAPLHAHRDDMVVLDGLAYLTAMIDPYGDGHAKGWMTAMTGNIARETYDDVKSHALTPSFDQIIKEIVRAQDSQLTDLASLEYGIRPWDGTFHHMNYGLDPNGDAVKVPHVVDPAAAFATLFPDTEGDPVAAARTTVLDRAAEQYEQLMPQLSSEDRAKLELHRDLVRDLEERVTALQNLECNEPILEPWDGGWEWTPEMYNYRLPAMLDLAAAAISCRVSRVVSFQTDVPPIELLGGTGDYHHDYAHQSAPGSDQDKVDVVTAQGAAHAEQVAMMVERLKAIPEEGGTVFDNTIVLWISELATGGHTHDQAPVVMLAGQNTPFARGRYLRFAQTTPRPAPLDGGWYPEGLVGQAYNPMLVSIIQAMGGEQNYCGRKSVTGVFPGGGTVEIGLTGTMERLYG</sequence>
<keyword evidence="3" id="KW-1185">Reference proteome</keyword>
<organism evidence="2 3">
    <name type="scientific">Plesiocystis pacifica SIR-1</name>
    <dbReference type="NCBI Taxonomy" id="391625"/>
    <lineage>
        <taxon>Bacteria</taxon>
        <taxon>Pseudomonadati</taxon>
        <taxon>Myxococcota</taxon>
        <taxon>Polyangia</taxon>
        <taxon>Nannocystales</taxon>
        <taxon>Nannocystaceae</taxon>
        <taxon>Plesiocystis</taxon>
    </lineage>
</organism>
<name>A6GE69_9BACT</name>
<dbReference type="STRING" id="391625.PPSIR1_33626"/>
<dbReference type="InterPro" id="IPR011447">
    <property type="entry name" value="DUF1552"/>
</dbReference>
<gene>
    <name evidence="2" type="ORF">PPSIR1_33626</name>
</gene>
<dbReference type="EMBL" id="ABCS01000079">
    <property type="protein sequence ID" value="EDM75860.1"/>
    <property type="molecule type" value="Genomic_DNA"/>
</dbReference>
<dbReference type="AlphaFoldDB" id="A6GE69"/>
<feature type="region of interest" description="Disordered" evidence="1">
    <location>
        <begin position="1"/>
        <end position="20"/>
    </location>
</feature>
<dbReference type="NCBIfam" id="TIGR01409">
    <property type="entry name" value="TAT_signal_seq"/>
    <property type="match status" value="1"/>
</dbReference>
<dbReference type="InterPro" id="IPR006311">
    <property type="entry name" value="TAT_signal"/>
</dbReference>
<protein>
    <submittedName>
        <fullName evidence="2">Tat (Twin-arginine translocation) pathway signal sequence domain protein</fullName>
    </submittedName>
</protein>